<reference evidence="1 2" key="1">
    <citation type="submission" date="2024-02" db="EMBL/GenBank/DDBJ databases">
        <authorList>
            <person name="Chen Y."/>
            <person name="Shah S."/>
            <person name="Dougan E. K."/>
            <person name="Thang M."/>
            <person name="Chan C."/>
        </authorList>
    </citation>
    <scope>NUCLEOTIDE SEQUENCE [LARGE SCALE GENOMIC DNA]</scope>
</reference>
<proteinExistence type="predicted"/>
<keyword evidence="2" id="KW-1185">Reference proteome</keyword>
<name>A0ABP0IYS0_9DINO</name>
<organism evidence="1 2">
    <name type="scientific">Durusdinium trenchii</name>
    <dbReference type="NCBI Taxonomy" id="1381693"/>
    <lineage>
        <taxon>Eukaryota</taxon>
        <taxon>Sar</taxon>
        <taxon>Alveolata</taxon>
        <taxon>Dinophyceae</taxon>
        <taxon>Suessiales</taxon>
        <taxon>Symbiodiniaceae</taxon>
        <taxon>Durusdinium</taxon>
    </lineage>
</organism>
<gene>
    <name evidence="1" type="ORF">SCF082_LOCUS9376</name>
</gene>
<comment type="caution">
    <text evidence="1">The sequence shown here is derived from an EMBL/GenBank/DDBJ whole genome shotgun (WGS) entry which is preliminary data.</text>
</comment>
<protein>
    <submittedName>
        <fullName evidence="1">Uncharacterized protein</fullName>
    </submittedName>
</protein>
<accession>A0ABP0IYS0</accession>
<dbReference type="EMBL" id="CAXAMM010005446">
    <property type="protein sequence ID" value="CAK9007252.1"/>
    <property type="molecule type" value="Genomic_DNA"/>
</dbReference>
<sequence>MEEDPPANYLCDISSYCQDLEDVSEEEIQWMMSRRCLEATEEALAHDYNAQEAKEMVKAFDDVGISHLLGILRWPGIGTRWRPFVKWIQDGGRSRTMLEAFSGFARFLGRVTTYRALSLDSEGLQRILEAGEIFPRGQLDVDAAKLAEVIERHGVVKVVVARLYIAHLKRLIGHDPSVSLHDDWQTTSCIASGYMGSGKQVHLFEVSVPVVESLGLRLSEVEVNAEAFLGPKYRPTGDGWFCFQAPAFPEGVYFDRTVQRTERYGLYSVPFLKKRLRRMWKFPSPKDVGLAITPFALRQADMQKKHPRGCGPLPYLQ</sequence>
<evidence type="ECO:0000313" key="2">
    <source>
        <dbReference type="Proteomes" id="UP001642464"/>
    </source>
</evidence>
<dbReference type="Proteomes" id="UP001642464">
    <property type="component" value="Unassembled WGS sequence"/>
</dbReference>
<evidence type="ECO:0000313" key="1">
    <source>
        <dbReference type="EMBL" id="CAK9007252.1"/>
    </source>
</evidence>